<dbReference type="RefSeq" id="WP_121144207.1">
    <property type="nucleotide sequence ID" value="NZ_RBWY01000001.1"/>
</dbReference>
<reference evidence="2 3" key="1">
    <citation type="submission" date="2018-10" db="EMBL/GenBank/DDBJ databases">
        <title>Genomic Encyclopedia of Type Strains, Phase IV (KMG-IV): sequencing the most valuable type-strain genomes for metagenomic binning, comparative biology and taxonomic classification.</title>
        <authorList>
            <person name="Goeker M."/>
        </authorList>
    </citation>
    <scope>NUCLEOTIDE SEQUENCE [LARGE SCALE GENOMIC DNA]</scope>
    <source>
        <strain evidence="2 3">DSM 22228</strain>
    </source>
</reference>
<evidence type="ECO:0000256" key="1">
    <source>
        <dbReference type="SAM" id="Phobius"/>
    </source>
</evidence>
<evidence type="ECO:0000313" key="3">
    <source>
        <dbReference type="Proteomes" id="UP000278542"/>
    </source>
</evidence>
<keyword evidence="3" id="KW-1185">Reference proteome</keyword>
<dbReference type="EMBL" id="RBWY01000001">
    <property type="protein sequence ID" value="RKS87306.1"/>
    <property type="molecule type" value="Genomic_DNA"/>
</dbReference>
<feature type="transmembrane region" description="Helical" evidence="1">
    <location>
        <begin position="61"/>
        <end position="88"/>
    </location>
</feature>
<gene>
    <name evidence="2" type="ORF">DES39_0526</name>
</gene>
<evidence type="ECO:0000313" key="2">
    <source>
        <dbReference type="EMBL" id="RKS87306.1"/>
    </source>
</evidence>
<dbReference type="Proteomes" id="UP000278542">
    <property type="component" value="Unassembled WGS sequence"/>
</dbReference>
<comment type="caution">
    <text evidence="2">The sequence shown here is derived from an EMBL/GenBank/DDBJ whole genome shotgun (WGS) entry which is preliminary data.</text>
</comment>
<accession>A0A495RJG5</accession>
<protein>
    <submittedName>
        <fullName evidence="2">Uncharacterized protein</fullName>
    </submittedName>
</protein>
<organism evidence="2 3">
    <name type="scientific">Orbus hercynius</name>
    <dbReference type="NCBI Taxonomy" id="593135"/>
    <lineage>
        <taxon>Bacteria</taxon>
        <taxon>Pseudomonadati</taxon>
        <taxon>Pseudomonadota</taxon>
        <taxon>Gammaproteobacteria</taxon>
        <taxon>Orbales</taxon>
        <taxon>Orbaceae</taxon>
        <taxon>Orbus</taxon>
    </lineage>
</organism>
<dbReference type="AlphaFoldDB" id="A0A495RJG5"/>
<keyword evidence="1" id="KW-0812">Transmembrane</keyword>
<sequence>MTKPTLDDFLKNQNQSMRDGYYPDFMSCLSLKASSFSFKEFRNIKDEFFWILNQEAYMFPIYFLVLLFYAIAVVTTPFLFPVNAFIYWMRTKGAYRRYHERMKNKPKLMINGVEQ</sequence>
<name>A0A495RJG5_9GAMM</name>
<keyword evidence="1" id="KW-1133">Transmembrane helix</keyword>
<proteinExistence type="predicted"/>
<keyword evidence="1" id="KW-0472">Membrane</keyword>